<dbReference type="Proteomes" id="UP001145021">
    <property type="component" value="Unassembled WGS sequence"/>
</dbReference>
<gene>
    <name evidence="1" type="ORF">LPJ64_004543</name>
</gene>
<protein>
    <submittedName>
        <fullName evidence="1">Uncharacterized protein</fullName>
    </submittedName>
</protein>
<name>A0A9W7XFZ2_9FUNG</name>
<accession>A0A9W7XFZ2</accession>
<comment type="caution">
    <text evidence="1">The sequence shown here is derived from an EMBL/GenBank/DDBJ whole genome shotgun (WGS) entry which is preliminary data.</text>
</comment>
<proteinExistence type="predicted"/>
<evidence type="ECO:0000313" key="1">
    <source>
        <dbReference type="EMBL" id="KAJ1643710.1"/>
    </source>
</evidence>
<sequence length="159" mass="18646">MSAVDTIRIQGSEDSFSSDKFTINTNVYIVNRLFAKSGKGDNPLRLHYKSRGVWIKCEHQSPLKRYAKMELEFRSFEKPVDSNDLDENVEYDLDGNEIENTEYLDKLNAMMEEAAMIRSLFIAARKRSQLKHKQVKQLRRCVNLTREEIDELLEGKDFY</sequence>
<dbReference type="AlphaFoldDB" id="A0A9W7XFZ2"/>
<evidence type="ECO:0000313" key="2">
    <source>
        <dbReference type="Proteomes" id="UP001145021"/>
    </source>
</evidence>
<dbReference type="EMBL" id="JANBOH010000228">
    <property type="protein sequence ID" value="KAJ1643710.1"/>
    <property type="molecule type" value="Genomic_DNA"/>
</dbReference>
<organism evidence="1 2">
    <name type="scientific">Coemansia asiatica</name>
    <dbReference type="NCBI Taxonomy" id="1052880"/>
    <lineage>
        <taxon>Eukaryota</taxon>
        <taxon>Fungi</taxon>
        <taxon>Fungi incertae sedis</taxon>
        <taxon>Zoopagomycota</taxon>
        <taxon>Kickxellomycotina</taxon>
        <taxon>Kickxellomycetes</taxon>
        <taxon>Kickxellales</taxon>
        <taxon>Kickxellaceae</taxon>
        <taxon>Coemansia</taxon>
    </lineage>
</organism>
<keyword evidence="2" id="KW-1185">Reference proteome</keyword>
<reference evidence="1" key="1">
    <citation type="submission" date="2022-07" db="EMBL/GenBank/DDBJ databases">
        <title>Phylogenomic reconstructions and comparative analyses of Kickxellomycotina fungi.</title>
        <authorList>
            <person name="Reynolds N.K."/>
            <person name="Stajich J.E."/>
            <person name="Barry K."/>
            <person name="Grigoriev I.V."/>
            <person name="Crous P."/>
            <person name="Smith M.E."/>
        </authorList>
    </citation>
    <scope>NUCLEOTIDE SEQUENCE</scope>
    <source>
        <strain evidence="1">NBRC 105413</strain>
    </source>
</reference>